<feature type="region of interest" description="Disordered" evidence="2">
    <location>
        <begin position="1"/>
        <end position="21"/>
    </location>
</feature>
<keyword evidence="5" id="KW-1185">Reference proteome</keyword>
<evidence type="ECO:0000256" key="2">
    <source>
        <dbReference type="SAM" id="MobiDB-lite"/>
    </source>
</evidence>
<feature type="region of interest" description="Disordered" evidence="2">
    <location>
        <begin position="678"/>
        <end position="781"/>
    </location>
</feature>
<accession>C6K3X2</accession>
<proteinExistence type="predicted"/>
<evidence type="ECO:0000313" key="4">
    <source>
        <dbReference type="EMBL" id="KPI88697.1"/>
    </source>
</evidence>
<name>C6K3X2_LEPSE</name>
<dbReference type="EMBL" id="LJSK01000042">
    <property type="protein sequence ID" value="KPI88697.1"/>
    <property type="molecule type" value="Genomic_DNA"/>
</dbReference>
<dbReference type="OMA" id="QASAMHQ"/>
<gene>
    <name evidence="4" type="ORF">ABL78_2157</name>
    <name evidence="3" type="ORF">LSFL1N19_10</name>
</gene>
<dbReference type="VEuPathDB" id="TriTrypDB:Lsey_0042_0040"/>
<protein>
    <submittedName>
        <fullName evidence="3">Uncharacterized protein</fullName>
    </submittedName>
</protein>
<dbReference type="OrthoDB" id="263568at2759"/>
<dbReference type="AlphaFoldDB" id="C6K3X2"/>
<reference evidence="4 5" key="2">
    <citation type="journal article" date="2015" name="PLoS Pathog.">
        <title>Leptomonas seymouri: Adaptations to the Dixenous Life Cycle Analyzed by Genome Sequencing, Transcriptome Profiling and Co-infection with Leishmania donovani.</title>
        <authorList>
            <person name="Kraeva N."/>
            <person name="Butenko A."/>
            <person name="Hlavacova J."/>
            <person name="Kostygov A."/>
            <person name="Myskova J."/>
            <person name="Grybchuk D."/>
            <person name="Lestinova T."/>
            <person name="Votypka J."/>
            <person name="Volf P."/>
            <person name="Opperdoes F."/>
            <person name="Flegontov P."/>
            <person name="Lukes J."/>
            <person name="Yurchenko V."/>
        </authorList>
    </citation>
    <scope>NUCLEOTIDE SEQUENCE [LARGE SCALE GENOMIC DNA]</scope>
    <source>
        <strain evidence="4 5">ATCC 30220</strain>
    </source>
</reference>
<sequence length="798" mass="87951">MSAVSSPTSQDRDCLSSSAVDDSNDAERQLCGAVDAALAGLTRMLQHSPNKNAKVNVQGTSVSFLRANGIRVAHESVDERTTARAVGRSASGDAEVALRIQLQDCCNLLRKVDGERRHLRERCMRLQREQDQQRAEMEAIHRYSTASHQSTLALKQRVADERQRRQQLEEQLATQTEEVMQLRRVLRALPNDFMAALSSPQTFSSSSSEAPLNATPNLVPDRRFEEAFKDKMNSIVYKRRYRQASVLHQAANEQLEAILMEQQDVQHANVHRVYTDEGWLASVGAVEASAMSSEGVALGTDMTAQSHWADAGRVAALASATFWQSAFNFPLQLPFSTATPQDALIKSLIYHSSFAEPLTQLREHTLRLTSRLQTTQCAGLRTLYMTFNQLLQKRGVTPAHSQCRSLYERQMDKMQRAHRELLYSLIEQMHHAVMQIPEMERDSSGRSLSKAPRGGSGGAGGSSQGVQRRDVGCSVHGSVSVEEYRTSQLKEQLTRLKLQSLEAAADALKEKEAVVTQCATARYEALQALQSLKKLTACVIASVRAQKASDEVIYDPLEHVQEPLTEDVLDDPRLVTRVAEATDLTLTYVRQLARNGNSAASEVVNKAQVSQPRVRNNLAASLRLSSSLTFGQNSAFDGTFGQTIDLYRRVSTSSEAADGKAAPTRAPLHSKNLNVVKDDRRMSAPSLLKATARRSRSKSVRSVKRRQTVPELPAMPKTPRTPIAKRDARGRPEPGGTSAVLVPPLEDKGDASISPPSNLQPDLPNALKKMPAKTDDRSSNPSIAIIEIGFSEHSIRLN</sequence>
<feature type="region of interest" description="Disordered" evidence="2">
    <location>
        <begin position="439"/>
        <end position="470"/>
    </location>
</feature>
<evidence type="ECO:0000313" key="3">
    <source>
        <dbReference type="EMBL" id="ACS87911.1"/>
    </source>
</evidence>
<dbReference type="Proteomes" id="UP000038009">
    <property type="component" value="Unassembled WGS sequence"/>
</dbReference>
<feature type="coiled-coil region" evidence="1">
    <location>
        <begin position="109"/>
        <end position="185"/>
    </location>
</feature>
<dbReference type="EMBL" id="GQ153670">
    <property type="protein sequence ID" value="ACS87911.1"/>
    <property type="molecule type" value="Genomic_DNA"/>
</dbReference>
<organism evidence="3">
    <name type="scientific">Leptomonas seymouri</name>
    <dbReference type="NCBI Taxonomy" id="5684"/>
    <lineage>
        <taxon>Eukaryota</taxon>
        <taxon>Discoba</taxon>
        <taxon>Euglenozoa</taxon>
        <taxon>Kinetoplastea</taxon>
        <taxon>Metakinetoplastina</taxon>
        <taxon>Trypanosomatida</taxon>
        <taxon>Trypanosomatidae</taxon>
        <taxon>Leishmaniinae</taxon>
        <taxon>Leptomonas</taxon>
    </lineage>
</organism>
<feature type="compositionally biased region" description="Gly residues" evidence="2">
    <location>
        <begin position="454"/>
        <end position="463"/>
    </location>
</feature>
<reference evidence="3" key="1">
    <citation type="submission" date="2009-05" db="EMBL/GenBank/DDBJ databases">
        <title>The evolution of amastin surface glycoproteins in trypanosomatid parasites.</title>
        <authorList>
            <person name="Jackson A.P."/>
        </authorList>
    </citation>
    <scope>NUCLEOTIDE SEQUENCE</scope>
    <source>
        <strain evidence="3">ATCC 30220</strain>
    </source>
</reference>
<feature type="compositionally biased region" description="Basic residues" evidence="2">
    <location>
        <begin position="691"/>
        <end position="707"/>
    </location>
</feature>
<keyword evidence="1" id="KW-0175">Coiled coil</keyword>
<evidence type="ECO:0000256" key="1">
    <source>
        <dbReference type="SAM" id="Coils"/>
    </source>
</evidence>
<evidence type="ECO:0000313" key="5">
    <source>
        <dbReference type="Proteomes" id="UP000038009"/>
    </source>
</evidence>